<feature type="region of interest" description="Disordered" evidence="1">
    <location>
        <begin position="1"/>
        <end position="22"/>
    </location>
</feature>
<evidence type="ECO:0000259" key="2">
    <source>
        <dbReference type="Pfam" id="PF18545"/>
    </source>
</evidence>
<evidence type="ECO:0000313" key="4">
    <source>
        <dbReference type="Proteomes" id="UP000011519"/>
    </source>
</evidence>
<comment type="caution">
    <text evidence="3">The sequence shown here is derived from an EMBL/GenBank/DDBJ whole genome shotgun (WGS) entry which is preliminary data.</text>
</comment>
<dbReference type="InterPro" id="IPR040624">
    <property type="entry name" value="HalOD1"/>
</dbReference>
<feature type="compositionally biased region" description="Basic and acidic residues" evidence="1">
    <location>
        <begin position="13"/>
        <end position="22"/>
    </location>
</feature>
<accession>M0A633</accession>
<keyword evidence="4" id="KW-1185">Reference proteome</keyword>
<feature type="domain" description="Halobacterial output" evidence="2">
    <location>
        <begin position="3"/>
        <end position="54"/>
    </location>
</feature>
<dbReference type="STRING" id="1227493.C483_05333"/>
<dbReference type="EMBL" id="AOIM01000014">
    <property type="protein sequence ID" value="ELY93362.1"/>
    <property type="molecule type" value="Genomic_DNA"/>
</dbReference>
<dbReference type="Pfam" id="PF18545">
    <property type="entry name" value="HalOD1"/>
    <property type="match status" value="1"/>
</dbReference>
<reference evidence="3 4" key="1">
    <citation type="journal article" date="2014" name="PLoS Genet.">
        <title>Phylogenetically driven sequencing of extremely halophilic archaea reveals strategies for static and dynamic osmo-response.</title>
        <authorList>
            <person name="Becker E.A."/>
            <person name="Seitzer P.M."/>
            <person name="Tritt A."/>
            <person name="Larsen D."/>
            <person name="Krusor M."/>
            <person name="Yao A.I."/>
            <person name="Wu D."/>
            <person name="Madern D."/>
            <person name="Eisen J.A."/>
            <person name="Darling A.E."/>
            <person name="Facciotti M.T."/>
        </authorList>
    </citation>
    <scope>NUCLEOTIDE SEQUENCE [LARGE SCALE GENOMIC DNA]</scope>
    <source>
        <strain evidence="3 4">JCM 10989</strain>
    </source>
</reference>
<dbReference type="AlphaFoldDB" id="M0A633"/>
<feature type="region of interest" description="Disordered" evidence="1">
    <location>
        <begin position="68"/>
        <end position="89"/>
    </location>
</feature>
<name>M0A633_9EURY</name>
<dbReference type="PATRIC" id="fig|1227493.4.peg.1037"/>
<dbReference type="Proteomes" id="UP000011519">
    <property type="component" value="Unassembled WGS sequence"/>
</dbReference>
<proteinExistence type="predicted"/>
<gene>
    <name evidence="3" type="ORF">C483_05333</name>
</gene>
<organism evidence="3 4">
    <name type="scientific">Natrialba hulunbeirensis JCM 10989</name>
    <dbReference type="NCBI Taxonomy" id="1227493"/>
    <lineage>
        <taxon>Archaea</taxon>
        <taxon>Methanobacteriati</taxon>
        <taxon>Methanobacteriota</taxon>
        <taxon>Stenosarchaea group</taxon>
        <taxon>Halobacteria</taxon>
        <taxon>Halobacteriales</taxon>
        <taxon>Natrialbaceae</taxon>
        <taxon>Natrialba</taxon>
    </lineage>
</organism>
<dbReference type="RefSeq" id="WP_006652309.1">
    <property type="nucleotide sequence ID" value="NZ_AOIM01000014.1"/>
</dbReference>
<evidence type="ECO:0000313" key="3">
    <source>
        <dbReference type="EMBL" id="ELY93362.1"/>
    </source>
</evidence>
<sequence length="89" mass="9908">MGTGVAKAIARVKPRESTDEQPRHYAIDVDALKPLFQPVHGSRSVVTFEYLGCDDRIGPNRTGVVREHNDLAHRFGPENRSGSRDKLPN</sequence>
<protein>
    <recommendedName>
        <fullName evidence="2">Halobacterial output domain-containing protein</fullName>
    </recommendedName>
</protein>
<dbReference type="OrthoDB" id="372703at2157"/>
<evidence type="ECO:0000256" key="1">
    <source>
        <dbReference type="SAM" id="MobiDB-lite"/>
    </source>
</evidence>